<keyword evidence="6 8" id="KW-1133">Transmembrane helix</keyword>
<dbReference type="Pfam" id="PF13303">
    <property type="entry name" value="PTS_EIIC_2"/>
    <property type="match status" value="1"/>
</dbReference>
<accession>A0ABW9F7F3</accession>
<evidence type="ECO:0000256" key="4">
    <source>
        <dbReference type="ARBA" id="ARBA00022597"/>
    </source>
</evidence>
<keyword evidence="7 8" id="KW-0472">Membrane</keyword>
<organism evidence="10 11">
    <name type="scientific">Helcococcus bovis</name>
    <dbReference type="NCBI Taxonomy" id="3153252"/>
    <lineage>
        <taxon>Bacteria</taxon>
        <taxon>Bacillati</taxon>
        <taxon>Bacillota</taxon>
        <taxon>Tissierellia</taxon>
        <taxon>Tissierellales</taxon>
        <taxon>Peptoniphilaceae</taxon>
        <taxon>Helcococcus</taxon>
    </lineage>
</organism>
<evidence type="ECO:0000256" key="5">
    <source>
        <dbReference type="ARBA" id="ARBA00022692"/>
    </source>
</evidence>
<evidence type="ECO:0000313" key="10">
    <source>
        <dbReference type="EMBL" id="MFM1525384.1"/>
    </source>
</evidence>
<protein>
    <submittedName>
        <fullName evidence="10">PTS sugar transporter subunit IIC</fullName>
    </submittedName>
</protein>
<comment type="caution">
    <text evidence="10">The sequence shown here is derived from an EMBL/GenBank/DDBJ whole genome shotgun (WGS) entry which is preliminary data.</text>
</comment>
<keyword evidence="11" id="KW-1185">Reference proteome</keyword>
<feature type="transmembrane region" description="Helical" evidence="8">
    <location>
        <begin position="54"/>
        <end position="87"/>
    </location>
</feature>
<keyword evidence="2" id="KW-0813">Transport</keyword>
<evidence type="ECO:0000256" key="6">
    <source>
        <dbReference type="ARBA" id="ARBA00022989"/>
    </source>
</evidence>
<keyword evidence="3" id="KW-1003">Cell membrane</keyword>
<evidence type="ECO:0000256" key="1">
    <source>
        <dbReference type="ARBA" id="ARBA00004651"/>
    </source>
</evidence>
<evidence type="ECO:0000256" key="2">
    <source>
        <dbReference type="ARBA" id="ARBA00022448"/>
    </source>
</evidence>
<evidence type="ECO:0000256" key="7">
    <source>
        <dbReference type="ARBA" id="ARBA00023136"/>
    </source>
</evidence>
<keyword evidence="5 8" id="KW-0812">Transmembrane</keyword>
<sequence length="116" mass="12086">MEVIIKNYFIKVFNGMALGLFSSLLIGLILKQVGMLVKLDLLIQFGDMAQKLMAPAIGISLGLNGLAAGSAIVGGASHMVGFAIALYRENGFGGLISQGLGTSMLQIGNIVKKSQS</sequence>
<name>A0ABW9F7F3_9FIRM</name>
<proteinExistence type="predicted"/>
<evidence type="ECO:0000256" key="8">
    <source>
        <dbReference type="SAM" id="Phobius"/>
    </source>
</evidence>
<gene>
    <name evidence="10" type="ORF">ABGF40_06800</name>
</gene>
<feature type="transmembrane region" description="Helical" evidence="8">
    <location>
        <begin position="12"/>
        <end position="34"/>
    </location>
</feature>
<keyword evidence="4 10" id="KW-0762">Sugar transport</keyword>
<comment type="subcellular location">
    <subcellularLocation>
        <location evidence="1">Cell membrane</location>
        <topology evidence="1">Multi-pass membrane protein</topology>
    </subcellularLocation>
</comment>
<evidence type="ECO:0000256" key="3">
    <source>
        <dbReference type="ARBA" id="ARBA00022475"/>
    </source>
</evidence>
<reference evidence="10 11" key="1">
    <citation type="journal article" date="2024" name="Front. Microbiol.">
        <title>Pangenomic and biochemical analyses of Helcococcus ovis reveal widespread tetracycline resistance and a novel bacterial species, Helcococcus bovis.</title>
        <authorList>
            <person name="Cunha F."/>
            <person name="Zhai Y."/>
            <person name="Casaro S."/>
            <person name="Jones K.L."/>
            <person name="Hernandez M."/>
            <person name="Bisinotto R.S."/>
            <person name="Kariyawasam S."/>
            <person name="Brown M.B."/>
            <person name="Phillips A."/>
            <person name="Jeong K.C."/>
            <person name="Galvao K.N."/>
        </authorList>
    </citation>
    <scope>NUCLEOTIDE SEQUENCE [LARGE SCALE GENOMIC DNA]</scope>
    <source>
        <strain evidence="10 11">KG197</strain>
    </source>
</reference>
<dbReference type="EMBL" id="JBFNFH010000017">
    <property type="protein sequence ID" value="MFM1525384.1"/>
    <property type="molecule type" value="Genomic_DNA"/>
</dbReference>
<dbReference type="Proteomes" id="UP001629536">
    <property type="component" value="Unassembled WGS sequence"/>
</dbReference>
<evidence type="ECO:0000313" key="11">
    <source>
        <dbReference type="Proteomes" id="UP001629536"/>
    </source>
</evidence>
<feature type="domain" description="Phosphotransferase system EIIC" evidence="9">
    <location>
        <begin position="56"/>
        <end position="113"/>
    </location>
</feature>
<dbReference type="RefSeq" id="WP_408126820.1">
    <property type="nucleotide sequence ID" value="NZ_JBFNFH010000017.1"/>
</dbReference>
<evidence type="ECO:0000259" key="9">
    <source>
        <dbReference type="Pfam" id="PF13303"/>
    </source>
</evidence>
<dbReference type="InterPro" id="IPR003352">
    <property type="entry name" value="PTS_EIIC"/>
</dbReference>